<feature type="domain" description="Carbohydrate-binding" evidence="1">
    <location>
        <begin position="18"/>
        <end position="200"/>
    </location>
</feature>
<dbReference type="Gene3D" id="2.60.40.1190">
    <property type="match status" value="1"/>
</dbReference>
<gene>
    <name evidence="2" type="ORF">LKD31_03610</name>
</gene>
<dbReference type="Pfam" id="PF16011">
    <property type="entry name" value="CBM9_2"/>
    <property type="match status" value="1"/>
</dbReference>
<keyword evidence="3" id="KW-1185">Reference proteome</keyword>
<dbReference type="RefSeq" id="WP_308448666.1">
    <property type="nucleotide sequence ID" value="NZ_JAJEQC010000002.1"/>
</dbReference>
<name>A0AAE3AKW9_9FIRM</name>
<evidence type="ECO:0000313" key="3">
    <source>
        <dbReference type="Proteomes" id="UP001199424"/>
    </source>
</evidence>
<dbReference type="EMBL" id="JAJEQC010000002">
    <property type="protein sequence ID" value="MCC2136101.1"/>
    <property type="molecule type" value="Genomic_DNA"/>
</dbReference>
<proteinExistence type="predicted"/>
<dbReference type="InterPro" id="IPR010502">
    <property type="entry name" value="Carb-bd_dom_fam9"/>
</dbReference>
<comment type="caution">
    <text evidence="2">The sequence shown here is derived from an EMBL/GenBank/DDBJ whole genome shotgun (WGS) entry which is preliminary data.</text>
</comment>
<evidence type="ECO:0000259" key="1">
    <source>
        <dbReference type="Pfam" id="PF16011"/>
    </source>
</evidence>
<dbReference type="AlphaFoldDB" id="A0AAE3AKW9"/>
<sequence length="202" mass="23603">MNMKEYVIEKTVGAPDWTKVSELQVDNVCWLPDAGVRMEQQICHDDEKIYVHQVAREKNIRAELTDKLGSICTDSCMEFFFSPVPEDGRYFNIELNLNGAIFLGFGHGRADSIRLIPEDHKKLFNIRTNKTADGWEIFYEIPLEFLHVFYPDYDFKSGRVIRANCFKCGDLTVQPHYMMWNETTSETPDFHRPQDFGRMIFA</sequence>
<dbReference type="GO" id="GO:0004553">
    <property type="term" value="F:hydrolase activity, hydrolyzing O-glycosyl compounds"/>
    <property type="evidence" value="ECO:0007669"/>
    <property type="project" value="InterPro"/>
</dbReference>
<evidence type="ECO:0000313" key="2">
    <source>
        <dbReference type="EMBL" id="MCC2136101.1"/>
    </source>
</evidence>
<organism evidence="2 3">
    <name type="scientific">Hominenteromicrobium mulieris</name>
    <dbReference type="NCBI Taxonomy" id="2885357"/>
    <lineage>
        <taxon>Bacteria</taxon>
        <taxon>Bacillati</taxon>
        <taxon>Bacillota</taxon>
        <taxon>Clostridia</taxon>
        <taxon>Eubacteriales</taxon>
        <taxon>Oscillospiraceae</taxon>
        <taxon>Hominenteromicrobium</taxon>
    </lineage>
</organism>
<dbReference type="Proteomes" id="UP001199424">
    <property type="component" value="Unassembled WGS sequence"/>
</dbReference>
<accession>A0AAE3AKW9</accession>
<dbReference type="GO" id="GO:0030246">
    <property type="term" value="F:carbohydrate binding"/>
    <property type="evidence" value="ECO:0007669"/>
    <property type="project" value="InterPro"/>
</dbReference>
<dbReference type="SUPFAM" id="SSF49344">
    <property type="entry name" value="CBD9-like"/>
    <property type="match status" value="1"/>
</dbReference>
<protein>
    <submittedName>
        <fullName evidence="2">Carbohydrate-binding family 9-like protein</fullName>
    </submittedName>
</protein>
<dbReference type="CDD" id="cd09620">
    <property type="entry name" value="CBM9_like_3"/>
    <property type="match status" value="1"/>
</dbReference>
<dbReference type="GO" id="GO:0016052">
    <property type="term" value="P:carbohydrate catabolic process"/>
    <property type="evidence" value="ECO:0007669"/>
    <property type="project" value="InterPro"/>
</dbReference>
<reference evidence="2" key="1">
    <citation type="submission" date="2021-10" db="EMBL/GenBank/DDBJ databases">
        <title>Anaerobic single-cell dispensing facilitates the cultivation of human gut bacteria.</title>
        <authorList>
            <person name="Afrizal A."/>
        </authorList>
    </citation>
    <scope>NUCLEOTIDE SEQUENCE</scope>
    <source>
        <strain evidence="2">CLA-AA-H250</strain>
    </source>
</reference>